<protein>
    <recommendedName>
        <fullName evidence="3">Lipoprotein</fullName>
    </recommendedName>
</protein>
<evidence type="ECO:0000313" key="2">
    <source>
        <dbReference type="Proteomes" id="UP001597601"/>
    </source>
</evidence>
<evidence type="ECO:0008006" key="3">
    <source>
        <dbReference type="Google" id="ProtNLM"/>
    </source>
</evidence>
<comment type="caution">
    <text evidence="1">The sequence shown here is derived from an EMBL/GenBank/DDBJ whole genome shotgun (WGS) entry which is preliminary data.</text>
</comment>
<gene>
    <name evidence="1" type="ORF">ACFSYC_08895</name>
</gene>
<dbReference type="Proteomes" id="UP001597601">
    <property type="component" value="Unassembled WGS sequence"/>
</dbReference>
<evidence type="ECO:0000313" key="1">
    <source>
        <dbReference type="EMBL" id="MFD2864801.1"/>
    </source>
</evidence>
<dbReference type="RefSeq" id="WP_377125934.1">
    <property type="nucleotide sequence ID" value="NZ_JBHUON010000008.1"/>
</dbReference>
<keyword evidence="2" id="KW-1185">Reference proteome</keyword>
<proteinExistence type="predicted"/>
<dbReference type="EMBL" id="JBHUON010000008">
    <property type="protein sequence ID" value="MFD2864801.1"/>
    <property type="molecule type" value="Genomic_DNA"/>
</dbReference>
<sequence length="270" mass="29845">MKYFAKYISIMLIATGCIQTGCKKSIQDPASGNLSAAEMSKQMAVSLYRSLSGQYGGANINDGIKSPLNYIPVEKKRKANALNPYCGMFIDTTYNFSETVSDTVKTYFGHYRFTYGCTNNVLDSYVLDDSIANAVNRDLYEANYKLTQKYFVKALDQTYKLSSVEGSISFSSHASLFNQARTNAQYHNSDIYYKLKGVRVDISSGVADVVQGEAGFTAGIHNLDGTIKVDNNFYGSITFLSNRRARVLINLNSETKIYIVNMISGQVTAG</sequence>
<dbReference type="PROSITE" id="PS51257">
    <property type="entry name" value="PROKAR_LIPOPROTEIN"/>
    <property type="match status" value="1"/>
</dbReference>
<organism evidence="1 2">
    <name type="scientific">Mucilaginibacter antarcticus</name>
    <dbReference type="NCBI Taxonomy" id="1855725"/>
    <lineage>
        <taxon>Bacteria</taxon>
        <taxon>Pseudomonadati</taxon>
        <taxon>Bacteroidota</taxon>
        <taxon>Sphingobacteriia</taxon>
        <taxon>Sphingobacteriales</taxon>
        <taxon>Sphingobacteriaceae</taxon>
        <taxon>Mucilaginibacter</taxon>
    </lineage>
</organism>
<name>A0ABW5XP88_9SPHI</name>
<accession>A0ABW5XP88</accession>
<reference evidence="2" key="1">
    <citation type="journal article" date="2019" name="Int. J. Syst. Evol. Microbiol.">
        <title>The Global Catalogue of Microorganisms (GCM) 10K type strain sequencing project: providing services to taxonomists for standard genome sequencing and annotation.</title>
        <authorList>
            <consortium name="The Broad Institute Genomics Platform"/>
            <consortium name="The Broad Institute Genome Sequencing Center for Infectious Disease"/>
            <person name="Wu L."/>
            <person name="Ma J."/>
        </authorList>
    </citation>
    <scope>NUCLEOTIDE SEQUENCE [LARGE SCALE GENOMIC DNA]</scope>
    <source>
        <strain evidence="2">KCTC 52232</strain>
    </source>
</reference>